<dbReference type="InterPro" id="IPR040811">
    <property type="entry name" value="SLATT_4"/>
</dbReference>
<feature type="transmembrane region" description="Helical" evidence="1">
    <location>
        <begin position="54"/>
        <end position="73"/>
    </location>
</feature>
<keyword evidence="1" id="KW-0812">Transmembrane</keyword>
<proteinExistence type="predicted"/>
<feature type="domain" description="SMODS and SLOG-associating 2TM effector" evidence="2">
    <location>
        <begin position="37"/>
        <end position="123"/>
    </location>
</feature>
<evidence type="ECO:0000313" key="3">
    <source>
        <dbReference type="EMBL" id="GGN90027.1"/>
    </source>
</evidence>
<reference evidence="3 4" key="1">
    <citation type="journal article" date="2014" name="Int. J. Syst. Evol. Microbiol.">
        <title>Complete genome sequence of Corynebacterium casei LMG S-19264T (=DSM 44701T), isolated from a smear-ripened cheese.</title>
        <authorList>
            <consortium name="US DOE Joint Genome Institute (JGI-PGF)"/>
            <person name="Walter F."/>
            <person name="Albersmeier A."/>
            <person name="Kalinowski J."/>
            <person name="Ruckert C."/>
        </authorList>
    </citation>
    <scope>NUCLEOTIDE SEQUENCE [LARGE SCALE GENOMIC DNA]</scope>
    <source>
        <strain evidence="3 4">CGMCC 4.7111</strain>
    </source>
</reference>
<sequence>MARIYVVPMRALGRRPKPGAAARQTLADWHRNVRIFHVAHERSASSFHKRSRQYGVASLTLSAVVGTAIFATLNESPALTLQILAGLLSVLAAVLAALQSFLGYPQLTEQHRQAVLEYGRIRRRMEVALAGDPELITSELLSAFATELDTLRLTAPSLSQRVHDRAVQDVDGAEGRPRTLAAGA</sequence>
<accession>A0A917YE26</accession>
<evidence type="ECO:0000259" key="2">
    <source>
        <dbReference type="Pfam" id="PF18186"/>
    </source>
</evidence>
<organism evidence="3 4">
    <name type="scientific">Streptomyces albiflavescens</name>
    <dbReference type="NCBI Taxonomy" id="1623582"/>
    <lineage>
        <taxon>Bacteria</taxon>
        <taxon>Bacillati</taxon>
        <taxon>Actinomycetota</taxon>
        <taxon>Actinomycetes</taxon>
        <taxon>Kitasatosporales</taxon>
        <taxon>Streptomycetaceae</taxon>
        <taxon>Streptomyces</taxon>
    </lineage>
</organism>
<dbReference type="EMBL" id="BMMM01000023">
    <property type="protein sequence ID" value="GGN90027.1"/>
    <property type="molecule type" value="Genomic_DNA"/>
</dbReference>
<keyword evidence="1" id="KW-0472">Membrane</keyword>
<dbReference type="Proteomes" id="UP000600365">
    <property type="component" value="Unassembled WGS sequence"/>
</dbReference>
<dbReference type="Pfam" id="PF18186">
    <property type="entry name" value="SLATT_4"/>
    <property type="match status" value="1"/>
</dbReference>
<gene>
    <name evidence="3" type="ORF">GCM10011579_085580</name>
</gene>
<evidence type="ECO:0000256" key="1">
    <source>
        <dbReference type="SAM" id="Phobius"/>
    </source>
</evidence>
<dbReference type="NCBIfam" id="NF033632">
    <property type="entry name" value="SLATT_4"/>
    <property type="match status" value="1"/>
</dbReference>
<name>A0A917YE26_9ACTN</name>
<evidence type="ECO:0000313" key="4">
    <source>
        <dbReference type="Proteomes" id="UP000600365"/>
    </source>
</evidence>
<dbReference type="AlphaFoldDB" id="A0A917YE26"/>
<protein>
    <recommendedName>
        <fullName evidence="2">SMODS and SLOG-associating 2TM effector domain-containing protein</fullName>
    </recommendedName>
</protein>
<comment type="caution">
    <text evidence="3">The sequence shown here is derived from an EMBL/GenBank/DDBJ whole genome shotgun (WGS) entry which is preliminary data.</text>
</comment>
<feature type="transmembrane region" description="Helical" evidence="1">
    <location>
        <begin position="79"/>
        <end position="102"/>
    </location>
</feature>
<keyword evidence="4" id="KW-1185">Reference proteome</keyword>
<keyword evidence="1" id="KW-1133">Transmembrane helix</keyword>